<dbReference type="GO" id="GO:0004386">
    <property type="term" value="F:helicase activity"/>
    <property type="evidence" value="ECO:0007669"/>
    <property type="project" value="UniProtKB-KW"/>
</dbReference>
<proteinExistence type="predicted"/>
<feature type="region of interest" description="Disordered" evidence="10">
    <location>
        <begin position="628"/>
        <end position="663"/>
    </location>
</feature>
<dbReference type="Pfam" id="PF12705">
    <property type="entry name" value="PDDEXK_1"/>
    <property type="match status" value="1"/>
</dbReference>
<evidence type="ECO:0000256" key="2">
    <source>
        <dbReference type="ARBA" id="ARBA00022741"/>
    </source>
</evidence>
<keyword evidence="7" id="KW-0067">ATP-binding</keyword>
<dbReference type="Gene3D" id="1.10.486.10">
    <property type="entry name" value="PCRA, domain 4"/>
    <property type="match status" value="1"/>
</dbReference>
<dbReference type="InterPro" id="IPR011604">
    <property type="entry name" value="PDDEXK-like_dom_sf"/>
</dbReference>
<evidence type="ECO:0000256" key="3">
    <source>
        <dbReference type="ARBA" id="ARBA00022763"/>
    </source>
</evidence>
<gene>
    <name evidence="12" type="ORF">Pfra01_001188200</name>
</gene>
<comment type="caution">
    <text evidence="12">The sequence shown here is derived from an EMBL/GenBank/DDBJ whole genome shotgun (WGS) entry which is preliminary data.</text>
</comment>
<dbReference type="InterPro" id="IPR014017">
    <property type="entry name" value="DNA_helicase_UvrD-like_C"/>
</dbReference>
<sequence>MDVLDLCGLQDGGGSAASVAFSEAVMREYTDVVLDDVQRMTPAMAKLTGHLCAQPSVLSSASFSRVLLEGDECPLTQGLERQLLETASSTRCSRTVERTVLEARHEADAKREEMLAFAKQVLTHYGGDSEGISAPIPFKCWRFSAPDAEERSIGAYLASWLETQGSAHATVLCPSHADASRVLLAFKKQGLPVQMDDRQLSVVVKSRGSPVHLFDEPGVNAVYSLLCALCFPSDSRHLYNVLRSDFFAFPAELLSWLMEKEHRSHADLFTVLEVFVRTGGKSLGTSLHQREDEELELPQAVSSQLESGVEMAESFVRTIKRLRAECHQRSAAEVVQSFLEETGRLETLLSPSSPEQERESLVMADFLRELETAQNVAKSAQVTFVVPFLQQLRETNLTSSVAWDEASSEADESRTDDTCIRVLPMTAYALESLAATSADKQDDSKHLLVLMSMRDSKFPGRMKRLTLPLPYDILSEPFPVQTRVEHLGQCEQLAYKALTVGAYGEIVLSFAELSAASSFKRDELSRTFQPIWHDGDHRPVHATKNIGANQLNSGSDSAHLLRAQPSIKLPSTKHSTSQDGVVSGQESSQFWLSEMAGFLREFVRRVFLPILHHGKLLSESDSTNLNTGTIPAVQCQKSQRESRSDPSAIITRRSSSPASTMSYEPPHLSYSQIFEYLRCPHRYYLGRVMKLNGDVSTSMMFGRALHEGIAAFARSLSASNRSGEHTDEVKALAAAEAEEAFMRSWAGDGYGLYTSKTQAAFLLDRGLMALWDFIETHHRDVDLQEIVHVEEEFAFHVPAANVELRGVWDRIDRIRSSTGGDGSSFVIKEFKSNMSGAVRNMRKLADESLQLKMYMYAFRQVFGEAPFGAQLQQIGCNSTKPNVERSRAGNENSGFVRFSEEAAQEAEAAIVEVASGLRRGNFEPKPSFAECAFCPYAGSACHFASDEASYDRQAARRSSTSAEN</sequence>
<dbReference type="GO" id="GO:0003677">
    <property type="term" value="F:DNA binding"/>
    <property type="evidence" value="ECO:0007669"/>
    <property type="project" value="UniProtKB-KW"/>
</dbReference>
<dbReference type="AlphaFoldDB" id="A0A9W6XJB6"/>
<keyword evidence="5" id="KW-0347">Helicase</keyword>
<dbReference type="InterPro" id="IPR027417">
    <property type="entry name" value="P-loop_NTPase"/>
</dbReference>
<keyword evidence="6" id="KW-0269">Exonuclease</keyword>
<dbReference type="Proteomes" id="UP001165121">
    <property type="component" value="Unassembled WGS sequence"/>
</dbReference>
<dbReference type="GO" id="GO:0006281">
    <property type="term" value="P:DNA repair"/>
    <property type="evidence" value="ECO:0007669"/>
    <property type="project" value="UniProtKB-KW"/>
</dbReference>
<dbReference type="InterPro" id="IPR038726">
    <property type="entry name" value="PDDEXK_AddAB-type"/>
</dbReference>
<keyword evidence="8" id="KW-0238">DNA-binding</keyword>
<keyword evidence="13" id="KW-1185">Reference proteome</keyword>
<evidence type="ECO:0000313" key="13">
    <source>
        <dbReference type="Proteomes" id="UP001165121"/>
    </source>
</evidence>
<organism evidence="12 13">
    <name type="scientific">Phytophthora fragariaefolia</name>
    <dbReference type="NCBI Taxonomy" id="1490495"/>
    <lineage>
        <taxon>Eukaryota</taxon>
        <taxon>Sar</taxon>
        <taxon>Stramenopiles</taxon>
        <taxon>Oomycota</taxon>
        <taxon>Peronosporomycetes</taxon>
        <taxon>Peronosporales</taxon>
        <taxon>Peronosporaceae</taxon>
        <taxon>Phytophthora</taxon>
    </lineage>
</organism>
<dbReference type="GO" id="GO:0004527">
    <property type="term" value="F:exonuclease activity"/>
    <property type="evidence" value="ECO:0007669"/>
    <property type="project" value="UniProtKB-KW"/>
</dbReference>
<evidence type="ECO:0000259" key="11">
    <source>
        <dbReference type="PROSITE" id="PS51217"/>
    </source>
</evidence>
<name>A0A9W6XJB6_9STRA</name>
<dbReference type="GO" id="GO:0005524">
    <property type="term" value="F:ATP binding"/>
    <property type="evidence" value="ECO:0007669"/>
    <property type="project" value="UniProtKB-KW"/>
</dbReference>
<accession>A0A9W6XJB6</accession>
<evidence type="ECO:0000256" key="4">
    <source>
        <dbReference type="ARBA" id="ARBA00022801"/>
    </source>
</evidence>
<keyword evidence="3" id="KW-0227">DNA damage</keyword>
<dbReference type="PROSITE" id="PS51217">
    <property type="entry name" value="UVRD_HELICASE_CTER"/>
    <property type="match status" value="1"/>
</dbReference>
<evidence type="ECO:0000256" key="9">
    <source>
        <dbReference type="ARBA" id="ARBA00023204"/>
    </source>
</evidence>
<feature type="domain" description="UvrD-like helicase C-terminal" evidence="11">
    <location>
        <begin position="101"/>
        <end position="458"/>
    </location>
</feature>
<dbReference type="OrthoDB" id="64878at2759"/>
<keyword evidence="2" id="KW-0547">Nucleotide-binding</keyword>
<dbReference type="SUPFAM" id="SSF52540">
    <property type="entry name" value="P-loop containing nucleoside triphosphate hydrolases"/>
    <property type="match status" value="1"/>
</dbReference>
<evidence type="ECO:0000256" key="10">
    <source>
        <dbReference type="SAM" id="MobiDB-lite"/>
    </source>
</evidence>
<evidence type="ECO:0000256" key="7">
    <source>
        <dbReference type="ARBA" id="ARBA00022840"/>
    </source>
</evidence>
<evidence type="ECO:0000313" key="12">
    <source>
        <dbReference type="EMBL" id="GMF39684.1"/>
    </source>
</evidence>
<reference evidence="12" key="1">
    <citation type="submission" date="2023-04" db="EMBL/GenBank/DDBJ databases">
        <title>Phytophthora fragariaefolia NBRC 109709.</title>
        <authorList>
            <person name="Ichikawa N."/>
            <person name="Sato H."/>
            <person name="Tonouchi N."/>
        </authorList>
    </citation>
    <scope>NUCLEOTIDE SEQUENCE</scope>
    <source>
        <strain evidence="12">NBRC 109709</strain>
    </source>
</reference>
<feature type="compositionally biased region" description="Polar residues" evidence="10">
    <location>
        <begin position="652"/>
        <end position="662"/>
    </location>
</feature>
<evidence type="ECO:0000256" key="8">
    <source>
        <dbReference type="ARBA" id="ARBA00023125"/>
    </source>
</evidence>
<dbReference type="Gene3D" id="3.90.320.10">
    <property type="match status" value="1"/>
</dbReference>
<evidence type="ECO:0000256" key="5">
    <source>
        <dbReference type="ARBA" id="ARBA00022806"/>
    </source>
</evidence>
<protein>
    <submittedName>
        <fullName evidence="12">Unnamed protein product</fullName>
    </submittedName>
</protein>
<keyword evidence="1" id="KW-0540">Nuclease</keyword>
<keyword evidence="9" id="KW-0234">DNA repair</keyword>
<evidence type="ECO:0000256" key="1">
    <source>
        <dbReference type="ARBA" id="ARBA00022722"/>
    </source>
</evidence>
<keyword evidence="4" id="KW-0378">Hydrolase</keyword>
<dbReference type="EMBL" id="BSXT01001182">
    <property type="protein sequence ID" value="GMF39684.1"/>
    <property type="molecule type" value="Genomic_DNA"/>
</dbReference>
<evidence type="ECO:0000256" key="6">
    <source>
        <dbReference type="ARBA" id="ARBA00022839"/>
    </source>
</evidence>